<dbReference type="EMBL" id="CU928158">
    <property type="protein sequence ID" value="CAQ89623.1"/>
    <property type="molecule type" value="Genomic_DNA"/>
</dbReference>
<dbReference type="Proteomes" id="UP000000745">
    <property type="component" value="Chromosome"/>
</dbReference>
<evidence type="ECO:0000256" key="2">
    <source>
        <dbReference type="ARBA" id="ARBA00022842"/>
    </source>
</evidence>
<accession>B7LUG8</accession>
<evidence type="ECO:0000256" key="1">
    <source>
        <dbReference type="ARBA" id="ARBA00022723"/>
    </source>
</evidence>
<dbReference type="Pfam" id="PF12710">
    <property type="entry name" value="HAD"/>
    <property type="match status" value="1"/>
</dbReference>
<evidence type="ECO:0008006" key="5">
    <source>
        <dbReference type="Google" id="ProtNLM"/>
    </source>
</evidence>
<keyword evidence="1" id="KW-0479">Metal-binding</keyword>
<dbReference type="InterPro" id="IPR023214">
    <property type="entry name" value="HAD_sf"/>
</dbReference>
<organism evidence="3 4">
    <name type="scientific">Escherichia fergusonii (strain ATCC 35469 / DSM 13698 / CCUG 18766 / IAM 14443 / JCM 21226 / LMG 7866 / NBRC 102419 / NCTC 12128 / CDC 0568-73)</name>
    <dbReference type="NCBI Taxonomy" id="585054"/>
    <lineage>
        <taxon>Bacteria</taxon>
        <taxon>Pseudomonadati</taxon>
        <taxon>Pseudomonadota</taxon>
        <taxon>Gammaproteobacteria</taxon>
        <taxon>Enterobacterales</taxon>
        <taxon>Enterobacteriaceae</taxon>
        <taxon>Escherichia</taxon>
    </lineage>
</organism>
<evidence type="ECO:0000313" key="4">
    <source>
        <dbReference type="Proteomes" id="UP000000745"/>
    </source>
</evidence>
<sequence length="224" mass="25863">MRDNSVKLAIFDICGTLYYDNTTYSFLIWLSNKGIIKNKKSIMNAPYILRALNKIYSSLSGIDLYRNIQIKQLAGFSYYDLTRWAIEFIDSLEDNRILSTFALMEEYKRKGYNIVIASATIDPIAKAIANKLSVEYYSSKLSYSNNMCSGKLEKDLLLQKKVMLSKLLDKVEVAIVVTDNFTDIELVKMCDHCHIIVHNDKNIRKWSKLLNNNISKIDFIKKNV</sequence>
<protein>
    <recommendedName>
        <fullName evidence="5">Haloacid dehalogenase-like hydrolase</fullName>
    </recommendedName>
</protein>
<name>B7LUG8_ESCF3</name>
<keyword evidence="2" id="KW-0460">Magnesium</keyword>
<dbReference type="AlphaFoldDB" id="B7LUG8"/>
<dbReference type="HOGENOM" id="CLU_1232990_0_0_6"/>
<dbReference type="KEGG" id="efe:EFER_2120"/>
<dbReference type="Gene3D" id="1.20.1440.100">
    <property type="entry name" value="SG protein - dephosphorylation function"/>
    <property type="match status" value="1"/>
</dbReference>
<evidence type="ECO:0000313" key="3">
    <source>
        <dbReference type="EMBL" id="CAQ89623.1"/>
    </source>
</evidence>
<dbReference type="Gene3D" id="3.40.50.1000">
    <property type="entry name" value="HAD superfamily/HAD-like"/>
    <property type="match status" value="1"/>
</dbReference>
<gene>
    <name evidence="3" type="ordered locus">EFER_2120</name>
</gene>
<reference evidence="4" key="1">
    <citation type="journal article" date="2009" name="PLoS Genet.">
        <title>Organised genome dynamics in the Escherichia coli species results in highly diverse adaptive paths.</title>
        <authorList>
            <person name="Touchon M."/>
            <person name="Hoede C."/>
            <person name="Tenaillon O."/>
            <person name="Barbe V."/>
            <person name="Baeriswyl S."/>
            <person name="Bidet P."/>
            <person name="Bingen E."/>
            <person name="Bonacorsi S."/>
            <person name="Bouchier C."/>
            <person name="Bouvet O."/>
            <person name="Calteau A."/>
            <person name="Chiapello H."/>
            <person name="Clermont O."/>
            <person name="Cruveiller S."/>
            <person name="Danchin A."/>
            <person name="Diard M."/>
            <person name="Dossat C."/>
            <person name="Karoui M.E."/>
            <person name="Frapy E."/>
            <person name="Garry L."/>
            <person name="Ghigo J.M."/>
            <person name="Gilles A.M."/>
            <person name="Johnson J."/>
            <person name="Le Bouguenec C."/>
            <person name="Lescat M."/>
            <person name="Mangenot S."/>
            <person name="Martinez-Jehanne V."/>
            <person name="Matic I."/>
            <person name="Nassif X."/>
            <person name="Oztas S."/>
            <person name="Petit M.A."/>
            <person name="Pichon C."/>
            <person name="Rouy Z."/>
            <person name="Ruf C.S."/>
            <person name="Schneider D."/>
            <person name="Tourret J."/>
            <person name="Vacherie B."/>
            <person name="Vallenet D."/>
            <person name="Medigue C."/>
            <person name="Rocha E.P.C."/>
            <person name="Denamur E."/>
        </authorList>
    </citation>
    <scope>NUCLEOTIDE SEQUENCE [LARGE SCALE GENOMIC DNA]</scope>
    <source>
        <strain evidence="4">ATCC 35469 / DSM 13698 / BCRC 15582 / CCUG 18766 / IAM 14443 / JCM 21226 / LMG 7866 / NBRC 102419 / NCTC 12128 / CDC 0568-73</strain>
    </source>
</reference>
<proteinExistence type="predicted"/>
<dbReference type="GO" id="GO:0046872">
    <property type="term" value="F:metal ion binding"/>
    <property type="evidence" value="ECO:0007669"/>
    <property type="project" value="UniProtKB-KW"/>
</dbReference>
<dbReference type="SUPFAM" id="SSF56784">
    <property type="entry name" value="HAD-like"/>
    <property type="match status" value="1"/>
</dbReference>
<keyword evidence="4" id="KW-1185">Reference proteome</keyword>
<dbReference type="InterPro" id="IPR036412">
    <property type="entry name" value="HAD-like_sf"/>
</dbReference>